<comment type="caution">
    <text evidence="1">The sequence shown here is derived from an EMBL/GenBank/DDBJ whole genome shotgun (WGS) entry which is preliminary data.</text>
</comment>
<protein>
    <submittedName>
        <fullName evidence="1">Uncharacterized protein</fullName>
    </submittedName>
</protein>
<reference evidence="1 2" key="1">
    <citation type="submission" date="2019-03" db="EMBL/GenBank/DDBJ databases">
        <title>First draft genome of Liparis tanakae, snailfish: a comprehensive survey of snailfish specific genes.</title>
        <authorList>
            <person name="Kim W."/>
            <person name="Song I."/>
            <person name="Jeong J.-H."/>
            <person name="Kim D."/>
            <person name="Kim S."/>
            <person name="Ryu S."/>
            <person name="Song J.Y."/>
            <person name="Lee S.K."/>
        </authorList>
    </citation>
    <scope>NUCLEOTIDE SEQUENCE [LARGE SCALE GENOMIC DNA]</scope>
    <source>
        <tissue evidence="1">Muscle</tissue>
    </source>
</reference>
<dbReference type="EMBL" id="SRLO01000026">
    <property type="protein sequence ID" value="TNN84476.1"/>
    <property type="molecule type" value="Genomic_DNA"/>
</dbReference>
<organism evidence="1 2">
    <name type="scientific">Liparis tanakae</name>
    <name type="common">Tanaka's snailfish</name>
    <dbReference type="NCBI Taxonomy" id="230148"/>
    <lineage>
        <taxon>Eukaryota</taxon>
        <taxon>Metazoa</taxon>
        <taxon>Chordata</taxon>
        <taxon>Craniata</taxon>
        <taxon>Vertebrata</taxon>
        <taxon>Euteleostomi</taxon>
        <taxon>Actinopterygii</taxon>
        <taxon>Neopterygii</taxon>
        <taxon>Teleostei</taxon>
        <taxon>Neoteleostei</taxon>
        <taxon>Acanthomorphata</taxon>
        <taxon>Eupercaria</taxon>
        <taxon>Perciformes</taxon>
        <taxon>Cottioidei</taxon>
        <taxon>Cottales</taxon>
        <taxon>Liparidae</taxon>
        <taxon>Liparis</taxon>
    </lineage>
</organism>
<sequence>MSSTPSMLLGCIGYTVSLFSSDVWREGVKQGCGLWFGRWPSGCGNDVGCRDPAVPGPYPVPSRSPDLTKDLRLTVDGAPSLSQDKGNHH</sequence>
<keyword evidence="2" id="KW-1185">Reference proteome</keyword>
<accession>A0A4Z2J2R6</accession>
<evidence type="ECO:0000313" key="1">
    <source>
        <dbReference type="EMBL" id="TNN84476.1"/>
    </source>
</evidence>
<dbReference type="AlphaFoldDB" id="A0A4Z2J2R6"/>
<gene>
    <name evidence="1" type="ORF">EYF80_005176</name>
</gene>
<dbReference type="Proteomes" id="UP000314294">
    <property type="component" value="Unassembled WGS sequence"/>
</dbReference>
<name>A0A4Z2J2R6_9TELE</name>
<proteinExistence type="predicted"/>
<evidence type="ECO:0000313" key="2">
    <source>
        <dbReference type="Proteomes" id="UP000314294"/>
    </source>
</evidence>